<dbReference type="PROSITE" id="PS51257">
    <property type="entry name" value="PROKAR_LIPOPROTEIN"/>
    <property type="match status" value="1"/>
</dbReference>
<evidence type="ECO:0000313" key="1">
    <source>
        <dbReference type="EMBL" id="MEE2024863.1"/>
    </source>
</evidence>
<reference evidence="1 2" key="1">
    <citation type="submission" date="2023-06" db="EMBL/GenBank/DDBJ databases">
        <title>Alkalimonas sp., MEB004 an alkaliphilic bacterium isolated from Lonar Lake, India.</title>
        <authorList>
            <person name="Joshi A."/>
            <person name="Thite S."/>
        </authorList>
    </citation>
    <scope>NUCLEOTIDE SEQUENCE [LARGE SCALE GENOMIC DNA]</scope>
    <source>
        <strain evidence="1 2">MEB004</strain>
    </source>
</reference>
<protein>
    <recommendedName>
        <fullName evidence="3">Lipoprotein</fullName>
    </recommendedName>
</protein>
<dbReference type="Proteomes" id="UP001339167">
    <property type="component" value="Unassembled WGS sequence"/>
</dbReference>
<dbReference type="EMBL" id="JAUGZK010000007">
    <property type="protein sequence ID" value="MEE2024863.1"/>
    <property type="molecule type" value="Genomic_DNA"/>
</dbReference>
<gene>
    <name evidence="1" type="ORF">QWF21_11450</name>
</gene>
<keyword evidence="2" id="KW-1185">Reference proteome</keyword>
<dbReference type="RefSeq" id="WP_330088185.1">
    <property type="nucleotide sequence ID" value="NZ_JAUGZK010000007.1"/>
</dbReference>
<evidence type="ECO:0000313" key="2">
    <source>
        <dbReference type="Proteomes" id="UP001339167"/>
    </source>
</evidence>
<comment type="caution">
    <text evidence="1">The sequence shown here is derived from an EMBL/GenBank/DDBJ whole genome shotgun (WGS) entry which is preliminary data.</text>
</comment>
<organism evidence="1 2">
    <name type="scientific">Alkalimonas mucilaginosa</name>
    <dbReference type="NCBI Taxonomy" id="3057676"/>
    <lineage>
        <taxon>Bacteria</taxon>
        <taxon>Pseudomonadati</taxon>
        <taxon>Pseudomonadota</taxon>
        <taxon>Gammaproteobacteria</taxon>
        <taxon>Alkalimonas</taxon>
    </lineage>
</organism>
<evidence type="ECO:0008006" key="3">
    <source>
        <dbReference type="Google" id="ProtNLM"/>
    </source>
</evidence>
<name>A0ABU7JIS2_9GAMM</name>
<accession>A0ABU7JIS2</accession>
<proteinExistence type="predicted"/>
<sequence length="203" mass="23636">MDKIVLIIVFSMLLIGCSSTRHNITFKNYSDEQIYVEYGMWGEWLVRGGYIVGLSEENLFPPGRTHASMPGPIPESITVVWKNSDDELIKESVDILRSDVPSVRRNEWYQFVITLTQFKIHQVEVIIHSSENIRSKKIKSMIYCSEGEGSCEFLTPFTTDTYYDPETLTEAQKARLERQKEITDNFRDELKEDVEEIRRRNGL</sequence>